<dbReference type="EMBL" id="SODF01000001">
    <property type="protein sequence ID" value="TDW21445.1"/>
    <property type="molecule type" value="Genomic_DNA"/>
</dbReference>
<protein>
    <submittedName>
        <fullName evidence="3">Uncharacterized protein</fullName>
    </submittedName>
</protein>
<sequence>MNVEELRERLENAAQPPHPLTPPLEDLHRRGRRRRRQRAGLLVTAVATALVIGGVQLLAAKHPEPATPAAEPFPAYLGMYRLSAQQTGAAGQTDFTPQALTGKVDELSITCTARDAEHRQVLVTSPGGVPVLVACSRFPTNPGTLGGFDAGGMAVVRKTPIRFRLVDLDYQVGEPPPAPLDDPTARLAVAVYGLP</sequence>
<feature type="region of interest" description="Disordered" evidence="1">
    <location>
        <begin position="1"/>
        <end position="35"/>
    </location>
</feature>
<dbReference type="RefSeq" id="WP_134114503.1">
    <property type="nucleotide sequence ID" value="NZ_SODF01000001.1"/>
</dbReference>
<proteinExistence type="predicted"/>
<gene>
    <name evidence="3" type="ORF">EV650_0270</name>
</gene>
<keyword evidence="4" id="KW-1185">Reference proteome</keyword>
<evidence type="ECO:0000313" key="3">
    <source>
        <dbReference type="EMBL" id="TDW21445.1"/>
    </source>
</evidence>
<feature type="transmembrane region" description="Helical" evidence="2">
    <location>
        <begin position="39"/>
        <end position="59"/>
    </location>
</feature>
<keyword evidence="2" id="KW-0472">Membrane</keyword>
<keyword evidence="2" id="KW-1133">Transmembrane helix</keyword>
<evidence type="ECO:0000256" key="2">
    <source>
        <dbReference type="SAM" id="Phobius"/>
    </source>
</evidence>
<accession>A0A4R7ZUR2</accession>
<feature type="compositionally biased region" description="Basic and acidic residues" evidence="1">
    <location>
        <begin position="1"/>
        <end position="11"/>
    </location>
</feature>
<name>A0A4R7ZUR2_9ACTN</name>
<keyword evidence="2" id="KW-0812">Transmembrane</keyword>
<evidence type="ECO:0000256" key="1">
    <source>
        <dbReference type="SAM" id="MobiDB-lite"/>
    </source>
</evidence>
<dbReference type="Proteomes" id="UP000295447">
    <property type="component" value="Unassembled WGS sequence"/>
</dbReference>
<evidence type="ECO:0000313" key="4">
    <source>
        <dbReference type="Proteomes" id="UP000295447"/>
    </source>
</evidence>
<comment type="caution">
    <text evidence="3">The sequence shown here is derived from an EMBL/GenBank/DDBJ whole genome shotgun (WGS) entry which is preliminary data.</text>
</comment>
<reference evidence="3 4" key="1">
    <citation type="submission" date="2019-03" db="EMBL/GenBank/DDBJ databases">
        <title>Genomic Encyclopedia of Type Strains, Phase III (KMG-III): the genomes of soil and plant-associated and newly described type strains.</title>
        <authorList>
            <person name="Whitman W."/>
        </authorList>
    </citation>
    <scope>NUCLEOTIDE SEQUENCE [LARGE SCALE GENOMIC DNA]</scope>
    <source>
        <strain evidence="3 4">VKM Ac-2570</strain>
    </source>
</reference>
<dbReference type="AlphaFoldDB" id="A0A4R7ZUR2"/>
<organism evidence="3 4">
    <name type="scientific">Kribbella kalugense</name>
    <dbReference type="NCBI Taxonomy" id="2512221"/>
    <lineage>
        <taxon>Bacteria</taxon>
        <taxon>Bacillati</taxon>
        <taxon>Actinomycetota</taxon>
        <taxon>Actinomycetes</taxon>
        <taxon>Propionibacteriales</taxon>
        <taxon>Kribbellaceae</taxon>
        <taxon>Kribbella</taxon>
    </lineage>
</organism>